<dbReference type="AlphaFoldDB" id="A0A494ZAM7"/>
<sequence>MGKVKNQHYVPRSYLKYFANKKNKAYQINVYDKENDKYFSSNIEGVASSRFFYDFPELEEIKEDLMEEMDEITANEKITELGEIDEQPVEKHFSELEGEFHGLLNNLRSRFKLCPKPEESLAINLLEKFKLSHHLIFQLMRTRDFRDTYLDMEQRFTQYLVDEFAKNDIPDYKLGSFQVDRNEKYNSLTHASFIFSDALPELSLTLNKHIWFIGINRSNTPFYTSDNPVVRYPHKNESFRSNSGIASQGIEIAFPISEELIIIIREREYFKDFEDIENTFTELNGENVNFYNWLQIKDSYKQIYTSEEKFELIEEIKKSNPQILKHRNRVEIFAGGRKI</sequence>
<dbReference type="InterPro" id="IPR025332">
    <property type="entry name" value="DUF4238"/>
</dbReference>
<dbReference type="OrthoDB" id="581042at2"/>
<reference evidence="1 2" key="1">
    <citation type="journal article" date="2016" name="Antonie Van Leeuwenhoek">
        <title>Lysinibacillus endophyticus sp. nov., an indole-3-acetic acid producing endophytic bacterium isolated from corn root (Zea mays cv. Xinken-5).</title>
        <authorList>
            <person name="Yu J."/>
            <person name="Guan X."/>
            <person name="Liu C."/>
            <person name="Xiang W."/>
            <person name="Yu Z."/>
            <person name="Liu X."/>
            <person name="Wang G."/>
        </authorList>
    </citation>
    <scope>NUCLEOTIDE SEQUENCE [LARGE SCALE GENOMIC DNA]</scope>
    <source>
        <strain evidence="1 2">DSM 100506</strain>
    </source>
</reference>
<accession>A0A494ZAM7</accession>
<keyword evidence="2" id="KW-1185">Reference proteome</keyword>
<gene>
    <name evidence="1" type="ORF">D8M03_03400</name>
</gene>
<comment type="caution">
    <text evidence="1">The sequence shown here is derived from an EMBL/GenBank/DDBJ whole genome shotgun (WGS) entry which is preliminary data.</text>
</comment>
<dbReference type="Pfam" id="PF14022">
    <property type="entry name" value="DUF4238"/>
    <property type="match status" value="1"/>
</dbReference>
<name>A0A494ZAM7_9BACL</name>
<protein>
    <submittedName>
        <fullName evidence="1">DUF4238 domain-containing protein</fullName>
    </submittedName>
</protein>
<organism evidence="1 2">
    <name type="scientific">Ureibacillus endophyticus</name>
    <dbReference type="NCBI Taxonomy" id="1978490"/>
    <lineage>
        <taxon>Bacteria</taxon>
        <taxon>Bacillati</taxon>
        <taxon>Bacillota</taxon>
        <taxon>Bacilli</taxon>
        <taxon>Bacillales</taxon>
        <taxon>Caryophanaceae</taxon>
        <taxon>Ureibacillus</taxon>
    </lineage>
</organism>
<dbReference type="EMBL" id="RBZN01000005">
    <property type="protein sequence ID" value="RKQ19109.1"/>
    <property type="molecule type" value="Genomic_DNA"/>
</dbReference>
<evidence type="ECO:0000313" key="1">
    <source>
        <dbReference type="EMBL" id="RKQ19109.1"/>
    </source>
</evidence>
<dbReference type="RefSeq" id="WP_121213273.1">
    <property type="nucleotide sequence ID" value="NZ_RBZN01000005.1"/>
</dbReference>
<proteinExistence type="predicted"/>
<evidence type="ECO:0000313" key="2">
    <source>
        <dbReference type="Proteomes" id="UP000272238"/>
    </source>
</evidence>
<dbReference type="Proteomes" id="UP000272238">
    <property type="component" value="Unassembled WGS sequence"/>
</dbReference>